<comment type="catalytic activity">
    <reaction evidence="8">
        <text>D-xylulose + ATP = D-xylulose 5-phosphate + ADP + H(+)</text>
        <dbReference type="Rhea" id="RHEA:10964"/>
        <dbReference type="ChEBI" id="CHEBI:15378"/>
        <dbReference type="ChEBI" id="CHEBI:17140"/>
        <dbReference type="ChEBI" id="CHEBI:30616"/>
        <dbReference type="ChEBI" id="CHEBI:57737"/>
        <dbReference type="ChEBI" id="CHEBI:456216"/>
        <dbReference type="EC" id="2.7.1.17"/>
    </reaction>
</comment>
<evidence type="ECO:0000256" key="1">
    <source>
        <dbReference type="ARBA" id="ARBA00009156"/>
    </source>
</evidence>
<comment type="function">
    <text evidence="8">Catalyzes the phosphorylation of D-xylulose to D-xylulose 5-phosphate.</text>
</comment>
<evidence type="ECO:0000256" key="2">
    <source>
        <dbReference type="ARBA" id="ARBA00022629"/>
    </source>
</evidence>
<keyword evidence="5 8" id="KW-0418">Kinase</keyword>
<dbReference type="PROSITE" id="PS00933">
    <property type="entry name" value="FGGY_KINASES_1"/>
    <property type="match status" value="1"/>
</dbReference>
<dbReference type="PANTHER" id="PTHR43095">
    <property type="entry name" value="SUGAR KINASE"/>
    <property type="match status" value="1"/>
</dbReference>
<dbReference type="InterPro" id="IPR043129">
    <property type="entry name" value="ATPase_NBD"/>
</dbReference>
<organism evidence="13 14">
    <name type="scientific">Georgenia daeguensis</name>
    <dbReference type="NCBI Taxonomy" id="908355"/>
    <lineage>
        <taxon>Bacteria</taxon>
        <taxon>Bacillati</taxon>
        <taxon>Actinomycetota</taxon>
        <taxon>Actinomycetes</taxon>
        <taxon>Micrococcales</taxon>
        <taxon>Bogoriellaceae</taxon>
        <taxon>Georgenia</taxon>
    </lineage>
</organism>
<dbReference type="InterPro" id="IPR000577">
    <property type="entry name" value="Carb_kinase_FGGY"/>
</dbReference>
<feature type="domain" description="Carbohydrate kinase FGGY N-terminal" evidence="11">
    <location>
        <begin position="36"/>
        <end position="110"/>
    </location>
</feature>
<evidence type="ECO:0000256" key="10">
    <source>
        <dbReference type="SAM" id="MobiDB-lite"/>
    </source>
</evidence>
<evidence type="ECO:0000256" key="4">
    <source>
        <dbReference type="ARBA" id="ARBA00022741"/>
    </source>
</evidence>
<keyword evidence="6 8" id="KW-0067">ATP-binding</keyword>
<gene>
    <name evidence="8" type="primary">xylB</name>
    <name evidence="13" type="ORF">GCM10022262_29090</name>
</gene>
<evidence type="ECO:0000256" key="7">
    <source>
        <dbReference type="ARBA" id="ARBA00023277"/>
    </source>
</evidence>
<accession>A0ABP8EX40</accession>
<evidence type="ECO:0000256" key="5">
    <source>
        <dbReference type="ARBA" id="ARBA00022777"/>
    </source>
</evidence>
<feature type="binding site" evidence="8">
    <location>
        <begin position="75"/>
        <end position="76"/>
    </location>
    <ligand>
        <name>substrate</name>
    </ligand>
</feature>
<dbReference type="InterPro" id="IPR018484">
    <property type="entry name" value="FGGY_N"/>
</dbReference>
<proteinExistence type="inferred from homology"/>
<feature type="domain" description="Carbohydrate kinase FGGY C-terminal" evidence="12">
    <location>
        <begin position="295"/>
        <end position="478"/>
    </location>
</feature>
<evidence type="ECO:0000313" key="14">
    <source>
        <dbReference type="Proteomes" id="UP001499841"/>
    </source>
</evidence>
<evidence type="ECO:0000256" key="9">
    <source>
        <dbReference type="RuleBase" id="RU003733"/>
    </source>
</evidence>
<dbReference type="InterPro" id="IPR018483">
    <property type="entry name" value="Carb_kinase_FGGY_CS"/>
</dbReference>
<feature type="site" description="Important for activity" evidence="8">
    <location>
        <position position="12"/>
    </location>
</feature>
<dbReference type="Proteomes" id="UP001499841">
    <property type="component" value="Unassembled WGS sequence"/>
</dbReference>
<feature type="compositionally biased region" description="Low complexity" evidence="10">
    <location>
        <begin position="132"/>
        <end position="141"/>
    </location>
</feature>
<dbReference type="PROSITE" id="PS00445">
    <property type="entry name" value="FGGY_KINASES_2"/>
    <property type="match status" value="1"/>
</dbReference>
<dbReference type="InterPro" id="IPR050406">
    <property type="entry name" value="FGGY_Carb_Kinase"/>
</dbReference>
<dbReference type="RefSeq" id="WP_345042615.1">
    <property type="nucleotide sequence ID" value="NZ_BAABBA010000015.1"/>
</dbReference>
<evidence type="ECO:0000259" key="11">
    <source>
        <dbReference type="Pfam" id="PF00370"/>
    </source>
</evidence>
<reference evidence="14" key="1">
    <citation type="journal article" date="2019" name="Int. J. Syst. Evol. Microbiol.">
        <title>The Global Catalogue of Microorganisms (GCM) 10K type strain sequencing project: providing services to taxonomists for standard genome sequencing and annotation.</title>
        <authorList>
            <consortium name="The Broad Institute Genomics Platform"/>
            <consortium name="The Broad Institute Genome Sequencing Center for Infectious Disease"/>
            <person name="Wu L."/>
            <person name="Ma J."/>
        </authorList>
    </citation>
    <scope>NUCLEOTIDE SEQUENCE [LARGE SCALE GENOMIC DNA]</scope>
    <source>
        <strain evidence="14">JCM 17459</strain>
    </source>
</reference>
<dbReference type="Pfam" id="PF00370">
    <property type="entry name" value="FGGY_N"/>
    <property type="match status" value="2"/>
</dbReference>
<dbReference type="EC" id="2.7.1.17" evidence="8"/>
<dbReference type="PANTHER" id="PTHR43095:SF5">
    <property type="entry name" value="XYLULOSE KINASE"/>
    <property type="match status" value="1"/>
</dbReference>
<dbReference type="InterPro" id="IPR006000">
    <property type="entry name" value="Xylulokinase"/>
</dbReference>
<keyword evidence="3 8" id="KW-0808">Transferase</keyword>
<dbReference type="EMBL" id="BAABBA010000015">
    <property type="protein sequence ID" value="GAA4288549.1"/>
    <property type="molecule type" value="Genomic_DNA"/>
</dbReference>
<keyword evidence="4 8" id="KW-0547">Nucleotide-binding</keyword>
<dbReference type="Pfam" id="PF02782">
    <property type="entry name" value="FGGY_C"/>
    <property type="match status" value="1"/>
</dbReference>
<evidence type="ECO:0000256" key="6">
    <source>
        <dbReference type="ARBA" id="ARBA00022840"/>
    </source>
</evidence>
<protein>
    <recommendedName>
        <fullName evidence="8">Xylulose kinase</fullName>
        <shortName evidence="8">Xylulokinase</shortName>
        <ecNumber evidence="8">2.7.1.17</ecNumber>
    </recommendedName>
</protein>
<keyword evidence="2 8" id="KW-0859">Xylose metabolism</keyword>
<feature type="domain" description="Carbohydrate kinase FGGY N-terminal" evidence="11">
    <location>
        <begin position="158"/>
        <end position="286"/>
    </location>
</feature>
<keyword evidence="7 8" id="KW-0119">Carbohydrate metabolism</keyword>
<dbReference type="PIRSF" id="PIRSF000538">
    <property type="entry name" value="GlpK"/>
    <property type="match status" value="1"/>
</dbReference>
<evidence type="ECO:0000256" key="3">
    <source>
        <dbReference type="ARBA" id="ARBA00022679"/>
    </source>
</evidence>
<evidence type="ECO:0000313" key="13">
    <source>
        <dbReference type="EMBL" id="GAA4288549.1"/>
    </source>
</evidence>
<dbReference type="HAMAP" id="MF_02220">
    <property type="entry name" value="XylB"/>
    <property type="match status" value="1"/>
</dbReference>
<sequence length="521" mass="52905">MVRKPTLVAGVDSSTQSCTVVVRDAGTGALRRTGRASHPDGTEVDPEVWWDALQAAVAAAGGLDDVAAVSVAGQQHGMVVLDADGEVIRPALLWNDTRSARAAEDLIAELEPGDAHRPGPTAADRGGGSGRAAGRTAGAGRAPDRAVDLAAGRAAWAAATGSVPVASFTVTKLRWLADHEPGNAARVAAVALPHDWLTWRLAGSPGLDRLVTDRSEASGTGYFDTARGTYRRDLLGLALRRDDAARIVLPRVLRAGEAAGTGDPGLGLGHLVLGPGAGDNAAAALGLGMGPGDVAISIGTSGVVSAVSPHPVADDSGMVAGFADATGAFLPMAVTLNASRVLDVVGRLLGVDHGELSALALAAAPGAAGLTLVPYLEGERTPNLPGATGSLLGLTLASATRENLARAAVEAVLCGLADGLAALEDVGAPVERVRVIGGGARSEAVRRIAPTVLGRPVQVPEPGEYAADGAARQAAWALAGTVDPPSWRPAPSRTYDGEPARHVRERYAEVRHRHVASPHAR</sequence>
<comment type="caution">
    <text evidence="13">The sequence shown here is derived from an EMBL/GenBank/DDBJ whole genome shotgun (WGS) entry which is preliminary data.</text>
</comment>
<feature type="region of interest" description="Disordered" evidence="10">
    <location>
        <begin position="112"/>
        <end position="142"/>
    </location>
</feature>
<dbReference type="Gene3D" id="3.30.420.40">
    <property type="match status" value="2"/>
</dbReference>
<comment type="similarity">
    <text evidence="1 8 9">Belongs to the FGGY kinase family.</text>
</comment>
<dbReference type="GO" id="GO:0016301">
    <property type="term" value="F:kinase activity"/>
    <property type="evidence" value="ECO:0007669"/>
    <property type="project" value="UniProtKB-KW"/>
</dbReference>
<evidence type="ECO:0000259" key="12">
    <source>
        <dbReference type="Pfam" id="PF02782"/>
    </source>
</evidence>
<name>A0ABP8EX40_9MICO</name>
<keyword evidence="14" id="KW-1185">Reference proteome</keyword>
<feature type="active site" description="Proton acceptor" evidence="8">
    <location>
        <position position="279"/>
    </location>
</feature>
<dbReference type="SUPFAM" id="SSF53067">
    <property type="entry name" value="Actin-like ATPase domain"/>
    <property type="match status" value="2"/>
</dbReference>
<dbReference type="InterPro" id="IPR018485">
    <property type="entry name" value="FGGY_C"/>
</dbReference>
<evidence type="ECO:0000256" key="8">
    <source>
        <dbReference type="HAMAP-Rule" id="MF_02220"/>
    </source>
</evidence>